<accession>A0A8C4VV92</accession>
<dbReference type="RefSeq" id="XP_030394887.1">
    <property type="nucleotide sequence ID" value="XM_030539027.1"/>
</dbReference>
<dbReference type="GO" id="GO:0042802">
    <property type="term" value="F:identical protein binding"/>
    <property type="evidence" value="ECO:0007669"/>
    <property type="project" value="Ensembl"/>
</dbReference>
<dbReference type="Pfam" id="PF25892">
    <property type="entry name" value="Spe-44"/>
    <property type="match status" value="1"/>
</dbReference>
<name>A0A8C4VV92_9SAUR</name>
<evidence type="ECO:0000256" key="5">
    <source>
        <dbReference type="ARBA" id="ARBA00023015"/>
    </source>
</evidence>
<evidence type="ECO:0000313" key="13">
    <source>
        <dbReference type="Ensembl" id="ENSGEVP00005007965.1"/>
    </source>
</evidence>
<dbReference type="SMART" id="SM00258">
    <property type="entry name" value="SAND"/>
    <property type="match status" value="1"/>
</dbReference>
<dbReference type="GO" id="GO:0046872">
    <property type="term" value="F:metal ion binding"/>
    <property type="evidence" value="ECO:0007669"/>
    <property type="project" value="UniProtKB-KW"/>
</dbReference>
<dbReference type="InterPro" id="IPR000770">
    <property type="entry name" value="SAND_dom"/>
</dbReference>
<keyword evidence="4" id="KW-0862">Zinc</keyword>
<keyword evidence="11" id="KW-0812">Transmembrane</keyword>
<keyword evidence="2" id="KW-0963">Cytoplasm</keyword>
<keyword evidence="3" id="KW-0479">Metal-binding</keyword>
<dbReference type="Pfam" id="PF01342">
    <property type="entry name" value="SAND"/>
    <property type="match status" value="1"/>
</dbReference>
<evidence type="ECO:0000256" key="4">
    <source>
        <dbReference type="ARBA" id="ARBA00022833"/>
    </source>
</evidence>
<reference evidence="13" key="1">
    <citation type="submission" date="2019-06" db="EMBL/GenBank/DDBJ databases">
        <title>G10K-VGP Goodes thornscrub tortoise genome, primary haplotype.</title>
        <authorList>
            <person name="Murphy B."/>
            <person name="Edwards T."/>
            <person name="Rhie A."/>
            <person name="Koren S."/>
            <person name="Phillippy A."/>
            <person name="Fedrigo O."/>
            <person name="Haase B."/>
            <person name="Mountcastle J."/>
            <person name="Lewin H."/>
            <person name="Damas J."/>
            <person name="Howe K."/>
            <person name="Formenti G."/>
            <person name="Myers G."/>
            <person name="Durbin R."/>
            <person name="Jarvis E.D."/>
        </authorList>
    </citation>
    <scope>NUCLEOTIDE SEQUENCE [LARGE SCALE GENOMIC DNA]</scope>
</reference>
<evidence type="ECO:0000256" key="7">
    <source>
        <dbReference type="ARBA" id="ARBA00023125"/>
    </source>
</evidence>
<evidence type="ECO:0000313" key="14">
    <source>
        <dbReference type="Proteomes" id="UP000694390"/>
    </source>
</evidence>
<dbReference type="SUPFAM" id="SSF63763">
    <property type="entry name" value="SAND domain-like"/>
    <property type="match status" value="1"/>
</dbReference>
<dbReference type="PROSITE" id="PS50864">
    <property type="entry name" value="SAND"/>
    <property type="match status" value="1"/>
</dbReference>
<evidence type="ECO:0000256" key="10">
    <source>
        <dbReference type="SAM" id="MobiDB-lite"/>
    </source>
</evidence>
<dbReference type="PANTHER" id="PTHR10417">
    <property type="entry name" value="GLUCOCORTICOID MODULATORY ELEMENT-BINDING PROTEIN"/>
    <property type="match status" value="1"/>
</dbReference>
<keyword evidence="6" id="KW-0175">Coiled coil</keyword>
<dbReference type="GO" id="GO:0051008">
    <property type="term" value="F:Hsp27 protein binding"/>
    <property type="evidence" value="ECO:0007669"/>
    <property type="project" value="Ensembl"/>
</dbReference>
<protein>
    <submittedName>
        <fullName evidence="13">Glucocorticoid modulatory element binding protein 1</fullName>
    </submittedName>
</protein>
<gene>
    <name evidence="13" type="primary">GMEB1</name>
</gene>
<evidence type="ECO:0000256" key="8">
    <source>
        <dbReference type="ARBA" id="ARBA00023163"/>
    </source>
</evidence>
<dbReference type="InterPro" id="IPR059099">
    <property type="entry name" value="GMEB1/2/Spe-44_dom"/>
</dbReference>
<dbReference type="Proteomes" id="UP000694390">
    <property type="component" value="Chromosome 20"/>
</dbReference>
<organism evidence="13 14">
    <name type="scientific">Gopherus evgoodei</name>
    <name type="common">Goodes thornscrub tortoise</name>
    <dbReference type="NCBI Taxonomy" id="1825980"/>
    <lineage>
        <taxon>Eukaryota</taxon>
        <taxon>Metazoa</taxon>
        <taxon>Chordata</taxon>
        <taxon>Craniata</taxon>
        <taxon>Vertebrata</taxon>
        <taxon>Euteleostomi</taxon>
        <taxon>Archelosauria</taxon>
        <taxon>Testudinata</taxon>
        <taxon>Testudines</taxon>
        <taxon>Cryptodira</taxon>
        <taxon>Durocryptodira</taxon>
        <taxon>Testudinoidea</taxon>
        <taxon>Testudinidae</taxon>
        <taxon>Gopherus</taxon>
    </lineage>
</organism>
<feature type="domain" description="SAND" evidence="12">
    <location>
        <begin position="82"/>
        <end position="166"/>
    </location>
</feature>
<dbReference type="GO" id="GO:0001228">
    <property type="term" value="F:DNA-binding transcription activator activity, RNA polymerase II-specific"/>
    <property type="evidence" value="ECO:0007669"/>
    <property type="project" value="Ensembl"/>
</dbReference>
<keyword evidence="7" id="KW-0238">DNA-binding</keyword>
<proteinExistence type="predicted"/>
<comment type="subcellular location">
    <subcellularLocation>
        <location evidence="1">Cytoplasm</location>
    </subcellularLocation>
</comment>
<evidence type="ECO:0000259" key="12">
    <source>
        <dbReference type="PROSITE" id="PS50864"/>
    </source>
</evidence>
<evidence type="ECO:0000256" key="11">
    <source>
        <dbReference type="SAM" id="Phobius"/>
    </source>
</evidence>
<dbReference type="GeneTree" id="ENSGT00410000025596"/>
<keyword evidence="9" id="KW-0539">Nucleus</keyword>
<feature type="region of interest" description="Disordered" evidence="10">
    <location>
        <begin position="370"/>
        <end position="393"/>
    </location>
</feature>
<dbReference type="GO" id="GO:0005737">
    <property type="term" value="C:cytoplasm"/>
    <property type="evidence" value="ECO:0007669"/>
    <property type="project" value="UniProtKB-SubCell"/>
</dbReference>
<dbReference type="InterPro" id="IPR010919">
    <property type="entry name" value="SAND-like_dom_sf"/>
</dbReference>
<evidence type="ECO:0000256" key="1">
    <source>
        <dbReference type="ARBA" id="ARBA00004496"/>
    </source>
</evidence>
<reference evidence="13" key="2">
    <citation type="submission" date="2025-08" db="UniProtKB">
        <authorList>
            <consortium name="Ensembl"/>
        </authorList>
    </citation>
    <scope>IDENTIFICATION</scope>
</reference>
<keyword evidence="14" id="KW-1185">Reference proteome</keyword>
<evidence type="ECO:0000256" key="3">
    <source>
        <dbReference type="ARBA" id="ARBA00022723"/>
    </source>
</evidence>
<keyword evidence="11" id="KW-0472">Membrane</keyword>
<dbReference type="GO" id="GO:0000978">
    <property type="term" value="F:RNA polymerase II cis-regulatory region sequence-specific DNA binding"/>
    <property type="evidence" value="ECO:0007669"/>
    <property type="project" value="Ensembl"/>
</dbReference>
<dbReference type="GeneID" id="115637600"/>
<feature type="transmembrane region" description="Helical" evidence="11">
    <location>
        <begin position="707"/>
        <end position="724"/>
    </location>
</feature>
<keyword evidence="5" id="KW-0805">Transcription regulation</keyword>
<reference evidence="13" key="3">
    <citation type="submission" date="2025-09" db="UniProtKB">
        <authorList>
            <consortium name="Ensembl"/>
        </authorList>
    </citation>
    <scope>IDENTIFICATION</scope>
</reference>
<dbReference type="Gene3D" id="3.10.390.10">
    <property type="entry name" value="SAND domain-like"/>
    <property type="match status" value="1"/>
</dbReference>
<dbReference type="OrthoDB" id="5792412at2759"/>
<dbReference type="PANTHER" id="PTHR10417:SF3">
    <property type="entry name" value="GLUCOCORTICOID MODULATORY ELEMENT-BINDING PROTEIN 1"/>
    <property type="match status" value="1"/>
</dbReference>
<dbReference type="Ensembl" id="ENSGEVT00005008353.1">
    <property type="protein sequence ID" value="ENSGEVP00005007965.1"/>
    <property type="gene ID" value="ENSGEVG00005005710.1"/>
</dbReference>
<sequence>MANAEVSVPVGDVVVVPSEGNEGENPEDTKTQVILQLQPVQQGLFIDGHFYNRIYEEGSETSAAVVAVETHTIHKLEEGIDPSTIETNEEIEIAYPITCGESKAILLWKKFVCPGINVKCVKFNDQLISPKHFVHLAGKSTLKDWKRAIRLGGIMLRKMMDSGQIDFYQHDKVCTNTCRSTKFDLLISSARAPVPGQQTSVVQTPTSADGSITQIALSEESMEEGIEWNSALTAAVTMATEEGIKKDTEEISEDTLMFWKGIADVGLMEEVVCNIQKEIEEVLKGVQQRLGQSPFQITDAAVLNNVAHTFGLMDTVKKVLDNRKSQTEQGEEQFLYTLADLERQLEEQKKLARDQKIKSQTIQNVVLMPVSAPKPPKRPRLQRPASATVLSPSTPVQQPQFTVISPIAIAPMGQQFSVGNIPVATISQGSSPVTLHTLPSSQLFRYATVVSSSKSSSSDTVTLHPSSSLALLSSAAMQDSGGLANVATVVNPVELVAMESGLTSTIQAVEGTSEDGQTIIEIDPAPDPEAETEESEGKAVILETELRTEEKVMAEVEDHQHQSKNGKSWRNTERPKKRLHLCGVMDKINHFCREEGGVILQTGRGEHLSFLSVHSDTVHILVCAQAWSLLGLFYLRETLWPVTGALILLLEGVDYCFGGNRYLIFIFSQGREFCPTPHYQLCWYFAFGKEAATLTVVFIVPFPTPCGFFCFVLFCFLLCSPFPFPDLLAAKVLKLLLGSVTQILLLPFLVFSLPGLVSFFATGHCYKTLLASAWCIKEKNQCTGKNTALPLA</sequence>
<keyword evidence="8" id="KW-0804">Transcription</keyword>
<dbReference type="FunFam" id="3.10.390.10:FF:000003">
    <property type="entry name" value="glucocorticoid modulatory element-binding protein 1 isoform X2"/>
    <property type="match status" value="1"/>
</dbReference>
<dbReference type="GO" id="GO:0005654">
    <property type="term" value="C:nucleoplasm"/>
    <property type="evidence" value="ECO:0007669"/>
    <property type="project" value="Ensembl"/>
</dbReference>
<evidence type="ECO:0000256" key="9">
    <source>
        <dbReference type="ARBA" id="ARBA00023242"/>
    </source>
</evidence>
<dbReference type="AlphaFoldDB" id="A0A8C4VV92"/>
<evidence type="ECO:0000256" key="2">
    <source>
        <dbReference type="ARBA" id="ARBA00022490"/>
    </source>
</evidence>
<dbReference type="RefSeq" id="XP_030394886.1">
    <property type="nucleotide sequence ID" value="XM_030539026.1"/>
</dbReference>
<feature type="transmembrane region" description="Helical" evidence="11">
    <location>
        <begin position="736"/>
        <end position="761"/>
    </location>
</feature>
<dbReference type="CTD" id="10691"/>
<keyword evidence="11" id="KW-1133">Transmembrane helix</keyword>
<evidence type="ECO:0000256" key="6">
    <source>
        <dbReference type="ARBA" id="ARBA00023054"/>
    </source>
</evidence>